<name>A0ABN6EFT8_9BACT</name>
<feature type="chain" id="PRO_5046412721" description="Major fimbrial subunit protein N-terminal domain-containing protein" evidence="1">
    <location>
        <begin position="23"/>
        <end position="366"/>
    </location>
</feature>
<protein>
    <recommendedName>
        <fullName evidence="4">Major fimbrial subunit protein N-terminal domain-containing protein</fullName>
    </recommendedName>
</protein>
<proteinExistence type="predicted"/>
<dbReference type="Gene3D" id="2.60.40.3690">
    <property type="match status" value="1"/>
</dbReference>
<dbReference type="EMBL" id="AP024484">
    <property type="protein sequence ID" value="BCS84762.1"/>
    <property type="molecule type" value="Genomic_DNA"/>
</dbReference>
<dbReference type="RefSeq" id="WP_207154954.1">
    <property type="nucleotide sequence ID" value="NZ_AP024484.1"/>
</dbReference>
<accession>A0ABN6EFT8</accession>
<evidence type="ECO:0000313" key="2">
    <source>
        <dbReference type="EMBL" id="BCS84762.1"/>
    </source>
</evidence>
<dbReference type="Gene3D" id="2.60.40.2580">
    <property type="match status" value="1"/>
</dbReference>
<dbReference type="Proteomes" id="UP001319045">
    <property type="component" value="Chromosome"/>
</dbReference>
<evidence type="ECO:0008006" key="4">
    <source>
        <dbReference type="Google" id="ProtNLM"/>
    </source>
</evidence>
<evidence type="ECO:0000256" key="1">
    <source>
        <dbReference type="SAM" id="SignalP"/>
    </source>
</evidence>
<feature type="signal peptide" evidence="1">
    <location>
        <begin position="1"/>
        <end position="22"/>
    </location>
</feature>
<gene>
    <name evidence="2" type="ORF">prwr041_06550</name>
</gene>
<organism evidence="2 3">
    <name type="scientific">Prevotella herbatica</name>
    <dbReference type="NCBI Taxonomy" id="2801997"/>
    <lineage>
        <taxon>Bacteria</taxon>
        <taxon>Pseudomonadati</taxon>
        <taxon>Bacteroidota</taxon>
        <taxon>Bacteroidia</taxon>
        <taxon>Bacteroidales</taxon>
        <taxon>Prevotellaceae</taxon>
        <taxon>Prevotella</taxon>
    </lineage>
</organism>
<reference evidence="2 3" key="1">
    <citation type="journal article" date="2022" name="Int. J. Syst. Evol. Microbiol.">
        <title>Prevotella herbatica sp. nov., a plant polysaccharide-decomposing anaerobic bacterium isolated from a methanogenic reactor.</title>
        <authorList>
            <person name="Uek A."/>
            <person name="Tonouchi A."/>
            <person name="Kaku N."/>
            <person name="Ueki K."/>
        </authorList>
    </citation>
    <scope>NUCLEOTIDE SEQUENCE [LARGE SCALE GENOMIC DNA]</scope>
    <source>
        <strain evidence="2 3">WR041</strain>
    </source>
</reference>
<evidence type="ECO:0000313" key="3">
    <source>
        <dbReference type="Proteomes" id="UP001319045"/>
    </source>
</evidence>
<dbReference type="PROSITE" id="PS51257">
    <property type="entry name" value="PROKAR_LIPOPROTEIN"/>
    <property type="match status" value="1"/>
</dbReference>
<sequence length="366" mass="38397">MNKNYLLIAVLMSIGMMTSCSSSDTEENTPVGNPAVVSLELNGKAMTRSAASTDEANISGGQAAAFDASGAIVGTVQSFLTSEAATPTINTTTQATQVSVVANPGTTSTSKFTGIVNKKNLEDVTTDLASTTTAATTPNSQDAKLLPKYGNATLTFGTDSKANPTVDMYNLVGKIKLSSIKTNFLGTGYAGATFVPKEVFLYNANTTCTFGGTGSAPQTGENTSKDGNYSISPNDFCYLSSGVIASYNEDSPTAYTFYTFPNDATTPTKIVIKGAFTPKDGSPVVVYYPIVVNRYQGGTTITKDGKPIDKADVNDSKIVQSTSYDVSIIIKGKGMDSPDSNITPATATITMNVKNWTDYTQEVTVE</sequence>
<keyword evidence="1" id="KW-0732">Signal</keyword>
<keyword evidence="3" id="KW-1185">Reference proteome</keyword>